<keyword evidence="7" id="KW-1185">Reference proteome</keyword>
<dbReference type="GO" id="GO:0005615">
    <property type="term" value="C:extracellular space"/>
    <property type="evidence" value="ECO:0007669"/>
    <property type="project" value="UniProtKB-KW"/>
</dbReference>
<dbReference type="Pfam" id="PF10420">
    <property type="entry name" value="IL12p40_C"/>
    <property type="match status" value="1"/>
</dbReference>
<keyword evidence="1" id="KW-0732">Signal</keyword>
<dbReference type="SUPFAM" id="SSF49265">
    <property type="entry name" value="Fibronectin type III"/>
    <property type="match status" value="1"/>
</dbReference>
<evidence type="ECO:0000256" key="1">
    <source>
        <dbReference type="ARBA" id="ARBA00022729"/>
    </source>
</evidence>
<dbReference type="AlphaFoldDB" id="A0A8S4BFS8"/>
<dbReference type="InterPro" id="IPR050676">
    <property type="entry name" value="IL-12"/>
</dbReference>
<keyword evidence="3 4" id="KW-0325">Glycoprotein</keyword>
<dbReference type="Proteomes" id="UP000677803">
    <property type="component" value="Unassembled WGS sequence"/>
</dbReference>
<keyword evidence="4" id="KW-0393">Immunoglobulin domain</keyword>
<dbReference type="EMBL" id="CAJRST010036666">
    <property type="protein sequence ID" value="CAG5992257.1"/>
    <property type="molecule type" value="Genomic_DNA"/>
</dbReference>
<gene>
    <name evidence="4" type="primary">IL12B</name>
    <name evidence="6" type="ORF">MMEN_LOCUS17627</name>
</gene>
<comment type="subunit">
    <text evidence="4">Heterodimer with IL12A; disulfide-linked. The heterodimer is known as interleukin IL-12.</text>
</comment>
<comment type="caution">
    <text evidence="6">The sequence shown here is derived from an EMBL/GenBank/DDBJ whole genome shotgun (WGS) entry which is preliminary data.</text>
</comment>
<name>A0A8S4BFS8_9TELE</name>
<sequence>MKGVPFNLGVIGKMKLFVFITICAFPHVITENPQSHRTLLPNVLVLDVDGTLSQHPLSCLEFPDELLRGPAENQDIVWKINEVEQVQRGNVHSIRLLESKGGGNYTCHSKDGSLLNYTEVLIRLVDTKRRRILVKTEKDYLKCSAQSYSGEFHCSWTWHSSRAVKVAFVKVHRASDENKTQCSTDASGRQWKCSSAESNFSCSLVDDGQSISCWDERHCPYAEEIQQIFITVHMRTKHYLLESYSKLFFLSEIVKPDKVRIGKVNKTVVQWSYPSSWNRPYSYFPLTFQVTQLKSQCKKCGNPCSDSNPSMTLTNDVTDICQFRVKSKAKAVCVRAKDAFCNSQWSEWSHLKFIEAKLKED</sequence>
<evidence type="ECO:0000256" key="4">
    <source>
        <dbReference type="RuleBase" id="RU281113"/>
    </source>
</evidence>
<accession>A0A8S4BFS8</accession>
<comment type="subcellular location">
    <subcellularLocation>
        <location evidence="4">Secreted</location>
    </subcellularLocation>
</comment>
<dbReference type="PANTHER" id="PTHR48485">
    <property type="entry name" value="INTERLEUKIN-12 SUBUNIT BETA-RELATED"/>
    <property type="match status" value="1"/>
</dbReference>
<feature type="domain" description="Interleukin-12 beta central" evidence="5">
    <location>
        <begin position="138"/>
        <end position="235"/>
    </location>
</feature>
<dbReference type="InterPro" id="IPR019482">
    <property type="entry name" value="IL-12_beta_cen-dom"/>
</dbReference>
<dbReference type="PRINTS" id="PR01928">
    <property type="entry name" value="INTRLEUKN12B"/>
</dbReference>
<dbReference type="GO" id="GO:0004896">
    <property type="term" value="F:cytokine receptor activity"/>
    <property type="evidence" value="ECO:0007669"/>
    <property type="project" value="UniProtKB-UniRule"/>
</dbReference>
<evidence type="ECO:0000259" key="5">
    <source>
        <dbReference type="Pfam" id="PF10420"/>
    </source>
</evidence>
<organism evidence="6 7">
    <name type="scientific">Menidia menidia</name>
    <name type="common">Atlantic silverside</name>
    <dbReference type="NCBI Taxonomy" id="238744"/>
    <lineage>
        <taxon>Eukaryota</taxon>
        <taxon>Metazoa</taxon>
        <taxon>Chordata</taxon>
        <taxon>Craniata</taxon>
        <taxon>Vertebrata</taxon>
        <taxon>Euteleostomi</taxon>
        <taxon>Actinopterygii</taxon>
        <taxon>Neopterygii</taxon>
        <taxon>Teleostei</taxon>
        <taxon>Neoteleostei</taxon>
        <taxon>Acanthomorphata</taxon>
        <taxon>Ovalentaria</taxon>
        <taxon>Atherinomorphae</taxon>
        <taxon>Atheriniformes</taxon>
        <taxon>Atherinopsidae</taxon>
        <taxon>Menidiinae</taxon>
        <taxon>Menidia</taxon>
    </lineage>
</organism>
<evidence type="ECO:0000313" key="6">
    <source>
        <dbReference type="EMBL" id="CAG5992257.1"/>
    </source>
</evidence>
<keyword evidence="4" id="KW-0964">Secreted</keyword>
<evidence type="ECO:0000256" key="3">
    <source>
        <dbReference type="ARBA" id="ARBA00023180"/>
    </source>
</evidence>
<dbReference type="InterPro" id="IPR013783">
    <property type="entry name" value="Ig-like_fold"/>
</dbReference>
<reference evidence="6" key="1">
    <citation type="submission" date="2021-05" db="EMBL/GenBank/DDBJ databases">
        <authorList>
            <person name="Tigano A."/>
        </authorList>
    </citation>
    <scope>NUCLEOTIDE SEQUENCE</scope>
</reference>
<dbReference type="GO" id="GO:0005125">
    <property type="term" value="F:cytokine activity"/>
    <property type="evidence" value="ECO:0007669"/>
    <property type="project" value="UniProtKB-KW"/>
</dbReference>
<evidence type="ECO:0000256" key="2">
    <source>
        <dbReference type="ARBA" id="ARBA00023157"/>
    </source>
</evidence>
<dbReference type="PANTHER" id="PTHR48485:SF4">
    <property type="entry name" value="INTERLEUKIN-12 SUBUNIT BETA"/>
    <property type="match status" value="1"/>
</dbReference>
<evidence type="ECO:0000313" key="7">
    <source>
        <dbReference type="Proteomes" id="UP000677803"/>
    </source>
</evidence>
<dbReference type="Gene3D" id="2.60.40.10">
    <property type="entry name" value="Immunoglobulins"/>
    <property type="match status" value="2"/>
</dbReference>
<protein>
    <recommendedName>
        <fullName evidence="4">Interleukin-12 subunit beta</fullName>
        <shortName evidence="4">IL-12B</shortName>
    </recommendedName>
    <alternativeName>
        <fullName evidence="4">Cytotoxic lymphocyte maturation factor 40 kDa subunit</fullName>
    </alternativeName>
    <alternativeName>
        <fullName evidence="4">IL-12 subunit p40</fullName>
    </alternativeName>
</protein>
<dbReference type="InterPro" id="IPR015528">
    <property type="entry name" value="IL-12_beta"/>
</dbReference>
<dbReference type="OrthoDB" id="8670716at2759"/>
<keyword evidence="2" id="KW-1015">Disulfide bond</keyword>
<keyword evidence="4" id="KW-0202">Cytokine</keyword>
<proteinExistence type="inferred from homology"/>
<dbReference type="PIRSF" id="PIRSF038007">
    <property type="entry name" value="IL_12_beta"/>
    <property type="match status" value="1"/>
</dbReference>
<comment type="similarity">
    <text evidence="4">Belongs to the IL-12B family.</text>
</comment>
<dbReference type="InterPro" id="IPR036116">
    <property type="entry name" value="FN3_sf"/>
</dbReference>